<reference evidence="1 2" key="1">
    <citation type="submission" date="2024-06" db="EMBL/GenBank/DDBJ databases">
        <authorList>
            <person name="Pan Q."/>
            <person name="Wen M."/>
            <person name="Jouanno E."/>
            <person name="Zahm M."/>
            <person name="Klopp C."/>
            <person name="Cabau C."/>
            <person name="Louis A."/>
            <person name="Berthelot C."/>
            <person name="Parey E."/>
            <person name="Roest Crollius H."/>
            <person name="Montfort J."/>
            <person name="Robinson-Rechavi M."/>
            <person name="Bouchez O."/>
            <person name="Lampietro C."/>
            <person name="Lopez Roques C."/>
            <person name="Donnadieu C."/>
            <person name="Postlethwait J."/>
            <person name="Bobe J."/>
            <person name="Verreycken H."/>
            <person name="Guiguen Y."/>
        </authorList>
    </citation>
    <scope>NUCLEOTIDE SEQUENCE [LARGE SCALE GENOMIC DNA]</scope>
    <source>
        <strain evidence="1">Up_M1</strain>
        <tissue evidence="1">Testis</tissue>
    </source>
</reference>
<proteinExistence type="predicted"/>
<name>A0ABD0XSG9_UMBPY</name>
<dbReference type="AlphaFoldDB" id="A0ABD0XSG9"/>
<comment type="caution">
    <text evidence="1">The sequence shown here is derived from an EMBL/GenBank/DDBJ whole genome shotgun (WGS) entry which is preliminary data.</text>
</comment>
<evidence type="ECO:0000313" key="1">
    <source>
        <dbReference type="EMBL" id="KAL1006035.1"/>
    </source>
</evidence>
<gene>
    <name evidence="1" type="ORF">UPYG_G00067060</name>
</gene>
<dbReference type="EMBL" id="JAGEUA010000002">
    <property type="protein sequence ID" value="KAL1006035.1"/>
    <property type="molecule type" value="Genomic_DNA"/>
</dbReference>
<keyword evidence="2" id="KW-1185">Reference proteome</keyword>
<dbReference type="Proteomes" id="UP001557470">
    <property type="component" value="Unassembled WGS sequence"/>
</dbReference>
<evidence type="ECO:0000313" key="2">
    <source>
        <dbReference type="Proteomes" id="UP001557470"/>
    </source>
</evidence>
<protein>
    <submittedName>
        <fullName evidence="1">Uncharacterized protein</fullName>
    </submittedName>
</protein>
<accession>A0ABD0XSG9</accession>
<organism evidence="1 2">
    <name type="scientific">Umbra pygmaea</name>
    <name type="common">Eastern mudminnow</name>
    <dbReference type="NCBI Taxonomy" id="75934"/>
    <lineage>
        <taxon>Eukaryota</taxon>
        <taxon>Metazoa</taxon>
        <taxon>Chordata</taxon>
        <taxon>Craniata</taxon>
        <taxon>Vertebrata</taxon>
        <taxon>Euteleostomi</taxon>
        <taxon>Actinopterygii</taxon>
        <taxon>Neopterygii</taxon>
        <taxon>Teleostei</taxon>
        <taxon>Protacanthopterygii</taxon>
        <taxon>Esociformes</taxon>
        <taxon>Umbridae</taxon>
        <taxon>Umbra</taxon>
    </lineage>
</organism>
<sequence>MLMATEKDVLVALDTDTVIDRVAEKSEATEETAVIDDLIIVVHCFEGVQRAMQPFPLSVQRAMQPFPLILSI</sequence>